<dbReference type="Proteomes" id="UP000220158">
    <property type="component" value="Chromosome 2"/>
</dbReference>
<keyword evidence="2" id="KW-0175">Coiled coil</keyword>
<reference evidence="5 6" key="1">
    <citation type="submission" date="2015-04" db="EMBL/GenBank/DDBJ databases">
        <authorList>
            <consortium name="Pathogen Informatics"/>
        </authorList>
    </citation>
    <scope>NUCLEOTIDE SEQUENCE [LARGE SCALE GENOMIC DNA]</scope>
    <source>
        <strain evidence="5 6">SGS1</strain>
    </source>
</reference>
<dbReference type="SUPFAM" id="SSF57850">
    <property type="entry name" value="RING/U-box"/>
    <property type="match status" value="1"/>
</dbReference>
<dbReference type="PROSITE" id="PS50271">
    <property type="entry name" value="ZF_UBP"/>
    <property type="match status" value="1"/>
</dbReference>
<dbReference type="PANTHER" id="PTHR24007:SF7">
    <property type="entry name" value="BRCA1-ASSOCIATED PROTEIN"/>
    <property type="match status" value="1"/>
</dbReference>
<feature type="compositionally biased region" description="Basic and acidic residues" evidence="3">
    <location>
        <begin position="582"/>
        <end position="600"/>
    </location>
</feature>
<dbReference type="OrthoDB" id="273556at2759"/>
<dbReference type="EMBL" id="LN835297">
    <property type="protein sequence ID" value="CRH02985.1"/>
    <property type="molecule type" value="Genomic_DNA"/>
</dbReference>
<keyword evidence="1" id="KW-0863">Zinc-finger</keyword>
<feature type="compositionally biased region" description="Basic and acidic residues" evidence="3">
    <location>
        <begin position="229"/>
        <end position="250"/>
    </location>
</feature>
<dbReference type="PANTHER" id="PTHR24007">
    <property type="entry name" value="BRCA1-ASSOCIATED PROTEIN"/>
    <property type="match status" value="1"/>
</dbReference>
<dbReference type="SMART" id="SM00290">
    <property type="entry name" value="ZnF_UBP"/>
    <property type="match status" value="1"/>
</dbReference>
<evidence type="ECO:0000259" key="4">
    <source>
        <dbReference type="PROSITE" id="PS50271"/>
    </source>
</evidence>
<keyword evidence="1" id="KW-0479">Metal-binding</keyword>
<dbReference type="Gene3D" id="3.30.40.10">
    <property type="entry name" value="Zinc/RING finger domain, C3HC4 (zinc finger)"/>
    <property type="match status" value="1"/>
</dbReference>
<keyword evidence="1" id="KW-0862">Zinc</keyword>
<feature type="coiled-coil region" evidence="2">
    <location>
        <begin position="759"/>
        <end position="786"/>
    </location>
</feature>
<dbReference type="GeneID" id="39734429"/>
<dbReference type="AlphaFoldDB" id="A0A1J1HBV5"/>
<dbReference type="GO" id="GO:0007265">
    <property type="term" value="P:Ras protein signal transduction"/>
    <property type="evidence" value="ECO:0007669"/>
    <property type="project" value="TreeGrafter"/>
</dbReference>
<feature type="domain" description="UBP-type" evidence="4">
    <location>
        <begin position="802"/>
        <end position="908"/>
    </location>
</feature>
<evidence type="ECO:0000256" key="1">
    <source>
        <dbReference type="PROSITE-ProRule" id="PRU00502"/>
    </source>
</evidence>
<sequence length="1106" mass="132885">MFHLIIYTEENANKIENFLTLFENLYDCDGNKIEEKNNEKNHLENYDCKDNILLKEKIEDKKLKEKELIDYKYELCIRKNKIQYYTSDFLQLYINNENNFDIYLIDEDETTSIDDNISDNKNRRLKKNEEKRIEEKDDKKNEEDIISSKDDKSIDANLPLQRSHILFILSLPKHFSFYDFFSLIHEFTDFISFVKIFYIKSNFNFLKKNCYSKNSFSKDHKKYVKKYKNKENKENNEEVKKEDEHTDKNYIRNNSNNILSKQNIDISNKKDHRKNKEDKKDKKIEINVNCEEKNKKDFRKKINKREKSKKNDNTNSFCICEDKEVDYKQKKNFKKANDKDNIIEKKNSNISLSIENSIENSNNKSNEDDDNNSVKYDYVLSSSSSLYSDYYSCDLLNKFGNEIIDNNISNRKNILSTETNVKKKKKKKSSNSSNSDLLDENKKKRNDLNNYFSSLFCKDELLLSYQKIYNILKRNLKKKRKIECYSVLIIFKTQIYADMFYKKFHCKNLEILMKIKYPEYKINAYENWYIYCVFVNLIYYIVDHKIKSKETDFNYNINRKTEIGKSNDLEIKKNNNRLDIDNNKYEKDYKNNSKKNKLDENNLNESNLNEQNKSQKYLSENCINERKTEEKILSKNSVTENYLREKGVIKKKYAFKLFDINNYENFLRNIIIDSNICIPVCLICIELLDNEIYYILTRNKKWNIIKRRNKNCSDYINLSCNVCTLIYFYDVISKVFNSHAYDHLKKNLSKEELNNVLTNHLLEDDEKKLEENKNRKEENNKGKKDKDEKYDQYCCIEKNTINKKYILKKIDKIVLKFLKLNEIINTLKCKHCDNTDDIWLCLICSNTGCGRYQKGHAKMHSSNYNHNYCINLKTKKIWNYLQDTFIKEKMDKQSEESKIGNSDFSFDYYYSHNCPNSEMKNNNIIYYDNEENITEIQNFNVDGMYEYNSHIYNKIYDIFANDIYINDNLKNELLYILYSQLSHESNIYNNILTDIQYKYLNKLESKKKIIKNIHEKINEIKNQNKNIENYIVDIENAIKVKNSEKTTIQDKIKFYRDLNNNIIIQKKLDKTKTINNEDENDTKKIKRLNETIKNLESQVNDLLINL</sequence>
<evidence type="ECO:0000313" key="6">
    <source>
        <dbReference type="Proteomes" id="UP000220158"/>
    </source>
</evidence>
<dbReference type="GO" id="GO:0004843">
    <property type="term" value="F:cysteine-type deubiquitinase activity"/>
    <property type="evidence" value="ECO:0007669"/>
    <property type="project" value="UniProtKB-EC"/>
</dbReference>
<dbReference type="EC" id="3.4.19.12" evidence="5"/>
<accession>A0A1J1HBV5</accession>
<feature type="region of interest" description="Disordered" evidence="3">
    <location>
        <begin position="229"/>
        <end position="282"/>
    </location>
</feature>
<evidence type="ECO:0000256" key="2">
    <source>
        <dbReference type="SAM" id="Coils"/>
    </source>
</evidence>
<gene>
    <name evidence="5" type="ORF">PRELSG_0201100</name>
</gene>
<dbReference type="GO" id="GO:0016567">
    <property type="term" value="P:protein ubiquitination"/>
    <property type="evidence" value="ECO:0007669"/>
    <property type="project" value="TreeGrafter"/>
</dbReference>
<feature type="coiled-coil region" evidence="2">
    <location>
        <begin position="1078"/>
        <end position="1105"/>
    </location>
</feature>
<keyword evidence="6" id="KW-1185">Reference proteome</keyword>
<keyword evidence="5" id="KW-0378">Hydrolase</keyword>
<feature type="region of interest" description="Disordered" evidence="3">
    <location>
        <begin position="419"/>
        <end position="440"/>
    </location>
</feature>
<dbReference type="Pfam" id="PF02148">
    <property type="entry name" value="zf-UBP"/>
    <property type="match status" value="1"/>
</dbReference>
<feature type="compositionally biased region" description="Low complexity" evidence="3">
    <location>
        <begin position="601"/>
        <end position="614"/>
    </location>
</feature>
<dbReference type="GO" id="GO:0061630">
    <property type="term" value="F:ubiquitin protein ligase activity"/>
    <property type="evidence" value="ECO:0007669"/>
    <property type="project" value="TreeGrafter"/>
</dbReference>
<dbReference type="RefSeq" id="XP_028535472.1">
    <property type="nucleotide sequence ID" value="XM_028679788.1"/>
</dbReference>
<dbReference type="KEGG" id="prel:PRELSG_0201100"/>
<name>A0A1J1HBV5_PLARL</name>
<dbReference type="InterPro" id="IPR001607">
    <property type="entry name" value="Znf_UBP"/>
</dbReference>
<feature type="compositionally biased region" description="Polar residues" evidence="3">
    <location>
        <begin position="251"/>
        <end position="266"/>
    </location>
</feature>
<dbReference type="GO" id="GO:0005737">
    <property type="term" value="C:cytoplasm"/>
    <property type="evidence" value="ECO:0007669"/>
    <property type="project" value="TreeGrafter"/>
</dbReference>
<feature type="coiled-coil region" evidence="2">
    <location>
        <begin position="1003"/>
        <end position="1037"/>
    </location>
</feature>
<dbReference type="InterPro" id="IPR013083">
    <property type="entry name" value="Znf_RING/FYVE/PHD"/>
</dbReference>
<dbReference type="GO" id="GO:0008270">
    <property type="term" value="F:zinc ion binding"/>
    <property type="evidence" value="ECO:0007669"/>
    <property type="project" value="UniProtKB-KW"/>
</dbReference>
<dbReference type="OMA" id="HRSHMLF"/>
<evidence type="ECO:0000256" key="3">
    <source>
        <dbReference type="SAM" id="MobiDB-lite"/>
    </source>
</evidence>
<feature type="region of interest" description="Disordered" evidence="3">
    <location>
        <begin position="582"/>
        <end position="614"/>
    </location>
</feature>
<protein>
    <submittedName>
        <fullName evidence="5">Ubiquitin carboxyl-terminal hydrolase, putative</fullName>
        <ecNumber evidence="5">3.4.19.12</ecNumber>
    </submittedName>
</protein>
<evidence type="ECO:0000313" key="5">
    <source>
        <dbReference type="EMBL" id="CRH02985.1"/>
    </source>
</evidence>
<proteinExistence type="predicted"/>
<organism evidence="5 6">
    <name type="scientific">Plasmodium relictum</name>
    <dbReference type="NCBI Taxonomy" id="85471"/>
    <lineage>
        <taxon>Eukaryota</taxon>
        <taxon>Sar</taxon>
        <taxon>Alveolata</taxon>
        <taxon>Apicomplexa</taxon>
        <taxon>Aconoidasida</taxon>
        <taxon>Haemosporida</taxon>
        <taxon>Plasmodiidae</taxon>
        <taxon>Plasmodium</taxon>
        <taxon>Plasmodium (Haemamoeba)</taxon>
    </lineage>
</organism>
<dbReference type="VEuPathDB" id="PlasmoDB:PRELSG_0201100"/>